<proteinExistence type="inferred from homology"/>
<evidence type="ECO:0000256" key="2">
    <source>
        <dbReference type="ARBA" id="ARBA00023239"/>
    </source>
</evidence>
<dbReference type="PANTHER" id="PTHR12128:SF66">
    <property type="entry name" value="4-HYDROXY-2-OXOGLUTARATE ALDOLASE, MITOCHONDRIAL"/>
    <property type="match status" value="1"/>
</dbReference>
<feature type="active site" description="Proton donor/acceptor" evidence="5">
    <location>
        <position position="131"/>
    </location>
</feature>
<dbReference type="Gene3D" id="3.20.20.70">
    <property type="entry name" value="Aldolase class I"/>
    <property type="match status" value="1"/>
</dbReference>
<feature type="binding site" evidence="6">
    <location>
        <position position="202"/>
    </location>
    <ligand>
        <name>pyruvate</name>
        <dbReference type="ChEBI" id="CHEBI:15361"/>
    </ligand>
</feature>
<dbReference type="KEGG" id="snw:BBN63_16125"/>
<dbReference type="PROSITE" id="PS00666">
    <property type="entry name" value="DHDPS_2"/>
    <property type="match status" value="1"/>
</dbReference>
<dbReference type="SMART" id="SM01130">
    <property type="entry name" value="DHDPS"/>
    <property type="match status" value="1"/>
</dbReference>
<dbReference type="PRINTS" id="PR00146">
    <property type="entry name" value="DHPICSNTHASE"/>
</dbReference>
<keyword evidence="2 4" id="KW-0456">Lyase</keyword>
<feature type="active site" description="Schiff-base intermediate with substrate" evidence="5">
    <location>
        <position position="159"/>
    </location>
</feature>
<protein>
    <submittedName>
        <fullName evidence="7">4-hydroxy-tetrahydrodipicolinate synthase</fullName>
    </submittedName>
</protein>
<dbReference type="Pfam" id="PF00701">
    <property type="entry name" value="DHDPS"/>
    <property type="match status" value="1"/>
</dbReference>
<dbReference type="InterPro" id="IPR002220">
    <property type="entry name" value="DapA-like"/>
</dbReference>
<dbReference type="SUPFAM" id="SSF51569">
    <property type="entry name" value="Aldolase"/>
    <property type="match status" value="1"/>
</dbReference>
<name>A0A1U9QTJ3_STRNV</name>
<comment type="similarity">
    <text evidence="1 4">Belongs to the DapA family.</text>
</comment>
<dbReference type="PANTHER" id="PTHR12128">
    <property type="entry name" value="DIHYDRODIPICOLINATE SYNTHASE"/>
    <property type="match status" value="1"/>
</dbReference>
<gene>
    <name evidence="7" type="ORF">BBN63_16125</name>
</gene>
<evidence type="ECO:0000256" key="3">
    <source>
        <dbReference type="ARBA" id="ARBA00023270"/>
    </source>
</evidence>
<sequence length="306" mass="30685">MHIPLITPFDAAGEVALDALEALAHDMLTAGAAGLVALGTTAEVATLSAAEKDAVVGTLARVCRERGTPLMVGAGNNDTAASRDALAALGKVPGVAAALTLVPYFTRPSAAGVVAHFTELAANSPVPLVIYHIPYRTGQELGADTLRTLGALPGVVGVKYATGGIDAETVDLLGELPDGFAVFAGDDLFFSPLLAMGAHGGILASAHLATGRYVELAGAWAAGDITRARDLGHRLGALSAALFAEPNPTVVKGVLHAQGRIPTASVRLPLLPAGPGAVDEALRLLAGEEPGPAEVRGSAPGLTAAS</sequence>
<dbReference type="GO" id="GO:0008840">
    <property type="term" value="F:4-hydroxy-tetrahydrodipicolinate synthase activity"/>
    <property type="evidence" value="ECO:0007669"/>
    <property type="project" value="TreeGrafter"/>
</dbReference>
<evidence type="ECO:0000256" key="6">
    <source>
        <dbReference type="PIRSR" id="PIRSR001365-2"/>
    </source>
</evidence>
<evidence type="ECO:0000256" key="5">
    <source>
        <dbReference type="PIRSR" id="PIRSR001365-1"/>
    </source>
</evidence>
<reference evidence="7 8" key="1">
    <citation type="submission" date="2016-11" db="EMBL/GenBank/DDBJ databases">
        <title>Complete genome sequence of Streptomyces niveus SCSIO 3406.</title>
        <authorList>
            <person name="Zhu Q."/>
            <person name="Cheng W."/>
            <person name="Song Y."/>
            <person name="Li Q."/>
            <person name="Ju J."/>
        </authorList>
    </citation>
    <scope>NUCLEOTIDE SEQUENCE [LARGE SCALE GENOMIC DNA]</scope>
    <source>
        <strain evidence="7 8">SCSIO 3406</strain>
    </source>
</reference>
<dbReference type="InterPro" id="IPR013785">
    <property type="entry name" value="Aldolase_TIM"/>
</dbReference>
<feature type="binding site" evidence="6">
    <location>
        <position position="41"/>
    </location>
    <ligand>
        <name>pyruvate</name>
        <dbReference type="ChEBI" id="CHEBI:15361"/>
    </ligand>
</feature>
<dbReference type="GO" id="GO:0044281">
    <property type="term" value="P:small molecule metabolic process"/>
    <property type="evidence" value="ECO:0007669"/>
    <property type="project" value="UniProtKB-ARBA"/>
</dbReference>
<organism evidence="7 8">
    <name type="scientific">Streptomyces niveus</name>
    <name type="common">Streptomyces spheroides</name>
    <dbReference type="NCBI Taxonomy" id="193462"/>
    <lineage>
        <taxon>Bacteria</taxon>
        <taxon>Bacillati</taxon>
        <taxon>Actinomycetota</taxon>
        <taxon>Actinomycetes</taxon>
        <taxon>Kitasatosporales</taxon>
        <taxon>Streptomycetaceae</taxon>
        <taxon>Streptomyces</taxon>
    </lineage>
</organism>
<keyword evidence="8" id="KW-1185">Reference proteome</keyword>
<dbReference type="PIRSF" id="PIRSF001365">
    <property type="entry name" value="DHDPS"/>
    <property type="match status" value="1"/>
</dbReference>
<dbReference type="AlphaFoldDB" id="A0A1U9QTJ3"/>
<dbReference type="InterPro" id="IPR020625">
    <property type="entry name" value="Schiff_base-form_aldolases_AS"/>
</dbReference>
<accession>A0A1U9QTJ3</accession>
<dbReference type="Proteomes" id="UP000189677">
    <property type="component" value="Chromosome"/>
</dbReference>
<evidence type="ECO:0000256" key="4">
    <source>
        <dbReference type="PIRNR" id="PIRNR001365"/>
    </source>
</evidence>
<dbReference type="EMBL" id="CP018047">
    <property type="protein sequence ID" value="AQU67540.1"/>
    <property type="molecule type" value="Genomic_DNA"/>
</dbReference>
<evidence type="ECO:0000256" key="1">
    <source>
        <dbReference type="ARBA" id="ARBA00007592"/>
    </source>
</evidence>
<evidence type="ECO:0000313" key="8">
    <source>
        <dbReference type="Proteomes" id="UP000189677"/>
    </source>
</evidence>
<evidence type="ECO:0000313" key="7">
    <source>
        <dbReference type="EMBL" id="AQU67540.1"/>
    </source>
</evidence>
<keyword evidence="3" id="KW-0704">Schiff base</keyword>